<keyword evidence="1" id="KW-0472">Membrane</keyword>
<dbReference type="Pfam" id="PF09413">
    <property type="entry name" value="DUF2007"/>
    <property type="match status" value="1"/>
</dbReference>
<dbReference type="InterPro" id="IPR011322">
    <property type="entry name" value="N-reg_PII-like_a/b"/>
</dbReference>
<comment type="caution">
    <text evidence="3">The sequence shown here is derived from an EMBL/GenBank/DDBJ whole genome shotgun (WGS) entry which is preliminary data.</text>
</comment>
<dbReference type="Proteomes" id="UP001209229">
    <property type="component" value="Unassembled WGS sequence"/>
</dbReference>
<keyword evidence="1" id="KW-1133">Transmembrane helix</keyword>
<reference evidence="3" key="1">
    <citation type="submission" date="2022-10" db="EMBL/GenBank/DDBJ databases">
        <authorList>
            <person name="Yu W.X."/>
        </authorList>
    </citation>
    <scope>NUCLEOTIDE SEQUENCE</scope>
    <source>
        <strain evidence="3">AAT</strain>
    </source>
</reference>
<evidence type="ECO:0000256" key="1">
    <source>
        <dbReference type="SAM" id="Phobius"/>
    </source>
</evidence>
<accession>A0AAE3M2I3</accession>
<proteinExistence type="predicted"/>
<dbReference type="InterPro" id="IPR018551">
    <property type="entry name" value="DUF2007"/>
</dbReference>
<dbReference type="RefSeq" id="WP_301189337.1">
    <property type="nucleotide sequence ID" value="NZ_JAPDPJ010000006.1"/>
</dbReference>
<dbReference type="EMBL" id="JAPDPJ010000006">
    <property type="protein sequence ID" value="MCW3785766.1"/>
    <property type="molecule type" value="Genomic_DNA"/>
</dbReference>
<name>A0AAE3M2I3_9BACT</name>
<organism evidence="3 4">
    <name type="scientific">Plebeiibacterium sediminum</name>
    <dbReference type="NCBI Taxonomy" id="2992112"/>
    <lineage>
        <taxon>Bacteria</taxon>
        <taxon>Pseudomonadati</taxon>
        <taxon>Bacteroidota</taxon>
        <taxon>Bacteroidia</taxon>
        <taxon>Marinilabiliales</taxon>
        <taxon>Marinilabiliaceae</taxon>
        <taxon>Plebeiibacterium</taxon>
    </lineage>
</organism>
<keyword evidence="4" id="KW-1185">Reference proteome</keyword>
<dbReference type="SUPFAM" id="SSF54913">
    <property type="entry name" value="GlnB-like"/>
    <property type="match status" value="1"/>
</dbReference>
<dbReference type="AlphaFoldDB" id="A0AAE3M2I3"/>
<feature type="domain" description="DUF2007" evidence="2">
    <location>
        <begin position="5"/>
        <end position="68"/>
    </location>
</feature>
<gene>
    <name evidence="3" type="ORF">OM075_04770</name>
</gene>
<evidence type="ECO:0000259" key="2">
    <source>
        <dbReference type="Pfam" id="PF09413"/>
    </source>
</evidence>
<evidence type="ECO:0000313" key="3">
    <source>
        <dbReference type="EMBL" id="MCW3785766.1"/>
    </source>
</evidence>
<sequence length="148" mass="16886">MDNQKIIYRSTYPHDAHMVKTYLQSEGIHSVIIDELTAQVNNFYSNAIGGVKLLVNENDYSAGINVLQKGGYISDGNEQENIPVETVYLTASTNKKACPFCHSENIGRKKELNIVAVIVYVILSILFPIFKRNYKCFDCNKEWKYVKK</sequence>
<evidence type="ECO:0000313" key="4">
    <source>
        <dbReference type="Proteomes" id="UP001209229"/>
    </source>
</evidence>
<feature type="transmembrane region" description="Helical" evidence="1">
    <location>
        <begin position="112"/>
        <end position="130"/>
    </location>
</feature>
<protein>
    <submittedName>
        <fullName evidence="3">DUF2007 domain-containing protein</fullName>
    </submittedName>
</protein>
<keyword evidence="1" id="KW-0812">Transmembrane</keyword>